<proteinExistence type="predicted"/>
<accession>A0A0A1ME26</accession>
<dbReference type="STRING" id="545501.BN997_01106"/>
<dbReference type="AlphaFoldDB" id="A0A0A1ME26"/>
<protein>
    <recommendedName>
        <fullName evidence="5">Bacterial regulatory proteins, luxR family</fullName>
    </recommendedName>
</protein>
<dbReference type="SUPFAM" id="SSF46894">
    <property type="entry name" value="C-terminal effector domain of the bipartite response regulators"/>
    <property type="match status" value="1"/>
</dbReference>
<evidence type="ECO:0000256" key="1">
    <source>
        <dbReference type="ARBA" id="ARBA00023015"/>
    </source>
</evidence>
<dbReference type="InterPro" id="IPR036388">
    <property type="entry name" value="WH-like_DNA-bd_sf"/>
</dbReference>
<name>A0A0A1ME26_9BACI</name>
<dbReference type="InterPro" id="IPR016032">
    <property type="entry name" value="Sig_transdc_resp-reg_C-effctor"/>
</dbReference>
<dbReference type="Proteomes" id="UP000040453">
    <property type="component" value="Unassembled WGS sequence"/>
</dbReference>
<dbReference type="GO" id="GO:0003677">
    <property type="term" value="F:DNA binding"/>
    <property type="evidence" value="ECO:0007669"/>
    <property type="project" value="InterPro"/>
</dbReference>
<gene>
    <name evidence="3" type="ORF">BN997_01106</name>
</gene>
<dbReference type="EMBL" id="CDGG01000001">
    <property type="protein sequence ID" value="CEI81288.1"/>
    <property type="molecule type" value="Genomic_DNA"/>
</dbReference>
<keyword evidence="1" id="KW-0805">Transcription regulation</keyword>
<dbReference type="GO" id="GO:0006355">
    <property type="term" value="P:regulation of DNA-templated transcription"/>
    <property type="evidence" value="ECO:0007669"/>
    <property type="project" value="InterPro"/>
</dbReference>
<evidence type="ECO:0000313" key="3">
    <source>
        <dbReference type="EMBL" id="CEI81288.1"/>
    </source>
</evidence>
<evidence type="ECO:0008006" key="5">
    <source>
        <dbReference type="Google" id="ProtNLM"/>
    </source>
</evidence>
<evidence type="ECO:0000313" key="4">
    <source>
        <dbReference type="Proteomes" id="UP000040453"/>
    </source>
</evidence>
<dbReference type="OrthoDB" id="8910390at2"/>
<organism evidence="3 4">
    <name type="scientific">Oceanobacillus oncorhynchi</name>
    <dbReference type="NCBI Taxonomy" id="545501"/>
    <lineage>
        <taxon>Bacteria</taxon>
        <taxon>Bacillati</taxon>
        <taxon>Bacillota</taxon>
        <taxon>Bacilli</taxon>
        <taxon>Bacillales</taxon>
        <taxon>Bacillaceae</taxon>
        <taxon>Oceanobacillus</taxon>
    </lineage>
</organism>
<sequence>MNSKQIEETLRDYSWMLNEIKRQRQLMDYEGGNMVAQSGIESTMPKSKGGTSDPIALEVIRRDKNSKWLDKLETKVLFIQKRIHLITDEREKAVLECMLDGLSMSSIGHHMGLSRRHIYTIKNSIVDKISQNAQTSHFAHSSQDVTNNKQCV</sequence>
<keyword evidence="2" id="KW-0804">Transcription</keyword>
<evidence type="ECO:0000256" key="2">
    <source>
        <dbReference type="ARBA" id="ARBA00023163"/>
    </source>
</evidence>
<keyword evidence="4" id="KW-1185">Reference proteome</keyword>
<reference evidence="3 4" key="1">
    <citation type="submission" date="2014-11" db="EMBL/GenBank/DDBJ databases">
        <authorList>
            <person name="Urmite Genomes Urmite Genomes"/>
        </authorList>
    </citation>
    <scope>NUCLEOTIDE SEQUENCE [LARGE SCALE GENOMIC DNA]</scope>
    <source>
        <strain evidence="3 4">Oc5</strain>
    </source>
</reference>
<dbReference type="Gene3D" id="1.10.10.10">
    <property type="entry name" value="Winged helix-like DNA-binding domain superfamily/Winged helix DNA-binding domain"/>
    <property type="match status" value="1"/>
</dbReference>